<dbReference type="EMBL" id="JADPVI010000001">
    <property type="protein sequence ID" value="MBF8456576.1"/>
    <property type="molecule type" value="Genomic_DNA"/>
</dbReference>
<organism evidence="3 4">
    <name type="scientific">Kaistella gelatinilytica</name>
    <dbReference type="NCBI Taxonomy" id="2787636"/>
    <lineage>
        <taxon>Bacteria</taxon>
        <taxon>Pseudomonadati</taxon>
        <taxon>Bacteroidota</taxon>
        <taxon>Flavobacteriia</taxon>
        <taxon>Flavobacteriales</taxon>
        <taxon>Weeksellaceae</taxon>
        <taxon>Chryseobacterium group</taxon>
        <taxon>Kaistella</taxon>
    </lineage>
</organism>
<evidence type="ECO:0000256" key="1">
    <source>
        <dbReference type="SAM" id="SignalP"/>
    </source>
</evidence>
<dbReference type="Gene3D" id="3.40.710.10">
    <property type="entry name" value="DD-peptidase/beta-lactamase superfamily"/>
    <property type="match status" value="1"/>
</dbReference>
<feature type="signal peptide" evidence="1">
    <location>
        <begin position="1"/>
        <end position="19"/>
    </location>
</feature>
<evidence type="ECO:0000313" key="3">
    <source>
        <dbReference type="EMBL" id="MBF8456576.1"/>
    </source>
</evidence>
<reference evidence="3 4" key="1">
    <citation type="submission" date="2020-11" db="EMBL/GenBank/DDBJ databases">
        <title>Kaistella gelatinilytica sp. nov., a flavobacterium isolated from Antarctic Soil.</title>
        <authorList>
            <person name="Li J."/>
        </authorList>
    </citation>
    <scope>NUCLEOTIDE SEQUENCE [LARGE SCALE GENOMIC DNA]</scope>
    <source>
        <strain evidence="3 4">G5-32</strain>
    </source>
</reference>
<dbReference type="InterPro" id="IPR001466">
    <property type="entry name" value="Beta-lactam-related"/>
</dbReference>
<name>A0ABS0FA41_9FLAO</name>
<sequence>MKIKKYSLFILLILVTACSSDRISPTPEIPLVEKMYFPPINTTEWETNPISSLGWNTSKVQDLLDYLELKHTKSFIILQNGKIVMENYFDGHSATSPWYWASAGKTLTSVVTGIAAQEGFININNKVSTYIGTGWTSETLAKENLITCRNLLTMTSGLDDDLGDDVSPANLHYKADAGTRWAYHNVYVKLQDVISQATGKTWEDYFNTRLKDKIGMTGAWIPSNNNIVFWSTARSMARFGLLALNNGNWNGTQILNPTYFHDATNTSQNINHSYGYLWWLNGKSSYHLAQTQVQISGSIIPNAPKDMYCALGKNDQKIYVVPSRNLVIVRMGNSADNTNFALSDFDDVLWQKINAVIN</sequence>
<keyword evidence="3" id="KW-0378">Hydrolase</keyword>
<dbReference type="PANTHER" id="PTHR43283">
    <property type="entry name" value="BETA-LACTAMASE-RELATED"/>
    <property type="match status" value="1"/>
</dbReference>
<keyword evidence="4" id="KW-1185">Reference proteome</keyword>
<dbReference type="RefSeq" id="WP_196079083.1">
    <property type="nucleotide sequence ID" value="NZ_JADPVI010000001.1"/>
</dbReference>
<evidence type="ECO:0000313" key="4">
    <source>
        <dbReference type="Proteomes" id="UP000660070"/>
    </source>
</evidence>
<accession>A0ABS0FA41</accession>
<dbReference type="GO" id="GO:0016787">
    <property type="term" value="F:hydrolase activity"/>
    <property type="evidence" value="ECO:0007669"/>
    <property type="project" value="UniProtKB-KW"/>
</dbReference>
<feature type="domain" description="Beta-lactamase-related" evidence="2">
    <location>
        <begin position="74"/>
        <end position="343"/>
    </location>
</feature>
<proteinExistence type="predicted"/>
<dbReference type="InterPro" id="IPR012338">
    <property type="entry name" value="Beta-lactam/transpept-like"/>
</dbReference>
<dbReference type="Proteomes" id="UP000660070">
    <property type="component" value="Unassembled WGS sequence"/>
</dbReference>
<dbReference type="Pfam" id="PF00144">
    <property type="entry name" value="Beta-lactamase"/>
    <property type="match status" value="1"/>
</dbReference>
<evidence type="ECO:0000259" key="2">
    <source>
        <dbReference type="Pfam" id="PF00144"/>
    </source>
</evidence>
<dbReference type="PANTHER" id="PTHR43283:SF7">
    <property type="entry name" value="BETA-LACTAMASE-RELATED DOMAIN-CONTAINING PROTEIN"/>
    <property type="match status" value="1"/>
</dbReference>
<dbReference type="InterPro" id="IPR050789">
    <property type="entry name" value="Diverse_Enzym_Activities"/>
</dbReference>
<protein>
    <submittedName>
        <fullName evidence="3">Serine hydrolase</fullName>
    </submittedName>
</protein>
<dbReference type="PROSITE" id="PS51257">
    <property type="entry name" value="PROKAR_LIPOPROTEIN"/>
    <property type="match status" value="1"/>
</dbReference>
<comment type="caution">
    <text evidence="3">The sequence shown here is derived from an EMBL/GenBank/DDBJ whole genome shotgun (WGS) entry which is preliminary data.</text>
</comment>
<gene>
    <name evidence="3" type="ORF">IV494_05215</name>
</gene>
<dbReference type="SUPFAM" id="SSF56601">
    <property type="entry name" value="beta-lactamase/transpeptidase-like"/>
    <property type="match status" value="1"/>
</dbReference>
<keyword evidence="1" id="KW-0732">Signal</keyword>
<feature type="chain" id="PRO_5045126129" evidence="1">
    <location>
        <begin position="20"/>
        <end position="358"/>
    </location>
</feature>